<dbReference type="GO" id="GO:0033550">
    <property type="term" value="F:MAP kinase tyrosine phosphatase activity"/>
    <property type="evidence" value="ECO:0007669"/>
    <property type="project" value="TreeGrafter"/>
</dbReference>
<dbReference type="InterPro" id="IPR000387">
    <property type="entry name" value="Tyr_Pase_dom"/>
</dbReference>
<name>A0A9W7XJG4_9FUNG</name>
<protein>
    <recommendedName>
        <fullName evidence="2">protein-tyrosine-phosphatase</fullName>
        <ecNumber evidence="2">3.1.3.48</ecNumber>
    </recommendedName>
</protein>
<dbReference type="PANTHER" id="PTHR10159">
    <property type="entry name" value="DUAL SPECIFICITY PROTEIN PHOSPHATASE"/>
    <property type="match status" value="1"/>
</dbReference>
<evidence type="ECO:0000259" key="6">
    <source>
        <dbReference type="PROSITE" id="PS50054"/>
    </source>
</evidence>
<sequence length="210" mass="23044">MPYLYLGGEDNVLDDQLQALGIRRVLNVAREVDSGSRQQKHLQAESVEFRHMQWDHNEPDLEKHFDQCFAFIDGARTRHQGVLVHCQLGVSRSASLVIAYVMRTMGMGFDSAYEYVRLRAPCICPNLSLIAQLSAYGRCLQEREVPELCVSASSSENASPMELSQDDQPLAIASSLAITTTSSSAADNKAKSSVDPDNAAASSLGFIFSL</sequence>
<dbReference type="GO" id="GO:0005737">
    <property type="term" value="C:cytoplasm"/>
    <property type="evidence" value="ECO:0007669"/>
    <property type="project" value="TreeGrafter"/>
</dbReference>
<dbReference type="EC" id="3.1.3.48" evidence="2"/>
<accession>A0A9W7XJG4</accession>
<dbReference type="Gene3D" id="3.90.190.10">
    <property type="entry name" value="Protein tyrosine phosphatase superfamily"/>
    <property type="match status" value="1"/>
</dbReference>
<dbReference type="AlphaFoldDB" id="A0A9W7XJG4"/>
<feature type="domain" description="Tyrosine-protein phosphatase" evidence="6">
    <location>
        <begin position="1"/>
        <end position="142"/>
    </location>
</feature>
<dbReference type="EMBL" id="JANBOH010000196">
    <property type="protein sequence ID" value="KAJ1644063.1"/>
    <property type="molecule type" value="Genomic_DNA"/>
</dbReference>
<dbReference type="Proteomes" id="UP001145021">
    <property type="component" value="Unassembled WGS sequence"/>
</dbReference>
<dbReference type="SUPFAM" id="SSF52799">
    <property type="entry name" value="(Phosphotyrosine protein) phosphatases II"/>
    <property type="match status" value="1"/>
</dbReference>
<dbReference type="GO" id="GO:0043409">
    <property type="term" value="P:negative regulation of MAPK cascade"/>
    <property type="evidence" value="ECO:0007669"/>
    <property type="project" value="TreeGrafter"/>
</dbReference>
<dbReference type="PROSITE" id="PS50056">
    <property type="entry name" value="TYR_PHOSPHATASE_2"/>
    <property type="match status" value="1"/>
</dbReference>
<evidence type="ECO:0000313" key="9">
    <source>
        <dbReference type="Proteomes" id="UP001145021"/>
    </source>
</evidence>
<keyword evidence="9" id="KW-1185">Reference proteome</keyword>
<dbReference type="InterPro" id="IPR029021">
    <property type="entry name" value="Prot-tyrosine_phosphatase-like"/>
</dbReference>
<comment type="caution">
    <text evidence="8">The sequence shown here is derived from an EMBL/GenBank/DDBJ whole genome shotgun (WGS) entry which is preliminary data.</text>
</comment>
<proteinExistence type="inferred from homology"/>
<dbReference type="InterPro" id="IPR000340">
    <property type="entry name" value="Dual-sp_phosphatase_cat-dom"/>
</dbReference>
<dbReference type="PANTHER" id="PTHR10159:SF519">
    <property type="entry name" value="DUAL SPECIFICITY PROTEIN PHOSPHATASE MPK3"/>
    <property type="match status" value="1"/>
</dbReference>
<evidence type="ECO:0000256" key="2">
    <source>
        <dbReference type="ARBA" id="ARBA00013064"/>
    </source>
</evidence>
<evidence type="ECO:0000256" key="5">
    <source>
        <dbReference type="SAM" id="MobiDB-lite"/>
    </source>
</evidence>
<dbReference type="Pfam" id="PF00782">
    <property type="entry name" value="DSPc"/>
    <property type="match status" value="1"/>
</dbReference>
<evidence type="ECO:0000256" key="1">
    <source>
        <dbReference type="ARBA" id="ARBA00008601"/>
    </source>
</evidence>
<dbReference type="GO" id="GO:0008330">
    <property type="term" value="F:protein tyrosine/threonine phosphatase activity"/>
    <property type="evidence" value="ECO:0007669"/>
    <property type="project" value="TreeGrafter"/>
</dbReference>
<comment type="similarity">
    <text evidence="1">Belongs to the protein-tyrosine phosphatase family. Non-receptor class dual specificity subfamily.</text>
</comment>
<evidence type="ECO:0000256" key="4">
    <source>
        <dbReference type="ARBA" id="ARBA00022912"/>
    </source>
</evidence>
<dbReference type="InterPro" id="IPR016130">
    <property type="entry name" value="Tyr_Pase_AS"/>
</dbReference>
<dbReference type="GO" id="GO:0017017">
    <property type="term" value="F:MAP kinase tyrosine/serine/threonine phosphatase activity"/>
    <property type="evidence" value="ECO:0007669"/>
    <property type="project" value="TreeGrafter"/>
</dbReference>
<gene>
    <name evidence="8" type="ORF">LPJ64_004233</name>
</gene>
<feature type="region of interest" description="Disordered" evidence="5">
    <location>
        <begin position="182"/>
        <end position="201"/>
    </location>
</feature>
<keyword evidence="4" id="KW-0904">Protein phosphatase</keyword>
<dbReference type="SMART" id="SM00195">
    <property type="entry name" value="DSPc"/>
    <property type="match status" value="1"/>
</dbReference>
<dbReference type="PROSITE" id="PS50054">
    <property type="entry name" value="TYR_PHOSPHATASE_DUAL"/>
    <property type="match status" value="1"/>
</dbReference>
<dbReference type="PROSITE" id="PS00383">
    <property type="entry name" value="TYR_PHOSPHATASE_1"/>
    <property type="match status" value="1"/>
</dbReference>
<evidence type="ECO:0000256" key="3">
    <source>
        <dbReference type="ARBA" id="ARBA00022801"/>
    </source>
</evidence>
<organism evidence="8 9">
    <name type="scientific">Coemansia asiatica</name>
    <dbReference type="NCBI Taxonomy" id="1052880"/>
    <lineage>
        <taxon>Eukaryota</taxon>
        <taxon>Fungi</taxon>
        <taxon>Fungi incertae sedis</taxon>
        <taxon>Zoopagomycota</taxon>
        <taxon>Kickxellomycotina</taxon>
        <taxon>Kickxellomycetes</taxon>
        <taxon>Kickxellales</taxon>
        <taxon>Kickxellaceae</taxon>
        <taxon>Coemansia</taxon>
    </lineage>
</organism>
<keyword evidence="3" id="KW-0378">Hydrolase</keyword>
<feature type="domain" description="Tyrosine specific protein phosphatases" evidence="7">
    <location>
        <begin position="73"/>
        <end position="121"/>
    </location>
</feature>
<dbReference type="InterPro" id="IPR020422">
    <property type="entry name" value="TYR_PHOSPHATASE_DUAL_dom"/>
</dbReference>
<reference evidence="8" key="1">
    <citation type="submission" date="2022-07" db="EMBL/GenBank/DDBJ databases">
        <title>Phylogenomic reconstructions and comparative analyses of Kickxellomycotina fungi.</title>
        <authorList>
            <person name="Reynolds N.K."/>
            <person name="Stajich J.E."/>
            <person name="Barry K."/>
            <person name="Grigoriev I.V."/>
            <person name="Crous P."/>
            <person name="Smith M.E."/>
        </authorList>
    </citation>
    <scope>NUCLEOTIDE SEQUENCE</scope>
    <source>
        <strain evidence="8">NBRC 105413</strain>
    </source>
</reference>
<evidence type="ECO:0000313" key="8">
    <source>
        <dbReference type="EMBL" id="KAJ1644063.1"/>
    </source>
</evidence>
<evidence type="ECO:0000259" key="7">
    <source>
        <dbReference type="PROSITE" id="PS50056"/>
    </source>
</evidence>
<dbReference type="CDD" id="cd14498">
    <property type="entry name" value="DSP"/>
    <property type="match status" value="1"/>
</dbReference>